<keyword evidence="1" id="KW-1133">Transmembrane helix</keyword>
<keyword evidence="1" id="KW-0472">Membrane</keyword>
<evidence type="ECO:0000313" key="2">
    <source>
        <dbReference type="EMBL" id="DAE92043.1"/>
    </source>
</evidence>
<proteinExistence type="predicted"/>
<accession>A0A8S5RRQ4</accession>
<evidence type="ECO:0000256" key="1">
    <source>
        <dbReference type="SAM" id="Phobius"/>
    </source>
</evidence>
<sequence>MKGKFITITLISLFIGIMALIGGLLALFIVKVLLRVRLSLALTLLVK</sequence>
<protein>
    <submittedName>
        <fullName evidence="2">Uncharacterized protein</fullName>
    </submittedName>
</protein>
<dbReference type="EMBL" id="BK057793">
    <property type="protein sequence ID" value="DAE92043.1"/>
    <property type="molecule type" value="Genomic_DNA"/>
</dbReference>
<feature type="transmembrane region" description="Helical" evidence="1">
    <location>
        <begin position="6"/>
        <end position="30"/>
    </location>
</feature>
<organism evidence="2">
    <name type="scientific">Siphoviridae sp. ctKy93</name>
    <dbReference type="NCBI Taxonomy" id="2827569"/>
    <lineage>
        <taxon>Viruses</taxon>
        <taxon>Duplodnaviria</taxon>
        <taxon>Heunggongvirae</taxon>
        <taxon>Uroviricota</taxon>
        <taxon>Caudoviricetes</taxon>
    </lineage>
</organism>
<reference evidence="2" key="1">
    <citation type="journal article" date="2021" name="Proc. Natl. Acad. Sci. U.S.A.">
        <title>A Catalog of Tens of Thousands of Viruses from Human Metagenomes Reveals Hidden Associations with Chronic Diseases.</title>
        <authorList>
            <person name="Tisza M.J."/>
            <person name="Buck C.B."/>
        </authorList>
    </citation>
    <scope>NUCLEOTIDE SEQUENCE</scope>
    <source>
        <strain evidence="2">CtKy93</strain>
    </source>
</reference>
<name>A0A8S5RRQ4_9CAUD</name>
<keyword evidence="1" id="KW-0812">Transmembrane</keyword>